<dbReference type="AlphaFoldDB" id="A0A1W5D125"/>
<evidence type="ECO:0000256" key="3">
    <source>
        <dbReference type="ARBA" id="ARBA00022692"/>
    </source>
</evidence>
<dbReference type="Pfam" id="PF25539">
    <property type="entry name" value="Bestrophin_2"/>
    <property type="match status" value="1"/>
</dbReference>
<keyword evidence="5" id="KW-0406">Ion transport</keyword>
<sequence>MADTYYDSPEVRYRQRKKSTIPFTHTSRHKPRRWPLALRFTKGAIHSHIWIPGTLHAIFTIVVVFVDQQLNGHLGLPASIIPSLSIVVGLMLVFRNQTSYNRFWEGRNHLTDIITSVRNLTRSFLSCSHNSSASPTSTSANRAATERVVCILIAILYATKNHLRAEWGAGAIPGRAATADDSPNAQRTAEYGELLPAGLTNFEDQGLGLPLQLSFFVEQYIQRAHDQGWFHSPQASTMQVQLNRLVEAYGRMETIRLTPIPVAHLIHQKQVLALFGCVLPFAMVDEMGWWAVPIVTLVIFTLYGIEGIGSQLEDPFGREKNDIKTDALVEDIRSEVSVLLEEWKRTGEKGGEMFVGRTD</sequence>
<evidence type="ECO:0000313" key="9">
    <source>
        <dbReference type="Proteomes" id="UP000192927"/>
    </source>
</evidence>
<feature type="transmembrane region" description="Helical" evidence="7">
    <location>
        <begin position="49"/>
        <end position="66"/>
    </location>
</feature>
<keyword evidence="9" id="KW-1185">Reference proteome</keyword>
<evidence type="ECO:0000313" key="8">
    <source>
        <dbReference type="EMBL" id="SLM36715.1"/>
    </source>
</evidence>
<reference evidence="9" key="1">
    <citation type="submission" date="2017-03" db="EMBL/GenBank/DDBJ databases">
        <authorList>
            <person name="Sharma R."/>
            <person name="Thines M."/>
        </authorList>
    </citation>
    <scope>NUCLEOTIDE SEQUENCE [LARGE SCALE GENOMIC DNA]</scope>
</reference>
<dbReference type="InterPro" id="IPR044669">
    <property type="entry name" value="YneE/VCCN1/2-like"/>
</dbReference>
<dbReference type="Proteomes" id="UP000192927">
    <property type="component" value="Unassembled WGS sequence"/>
</dbReference>
<dbReference type="GO" id="GO:0016020">
    <property type="term" value="C:membrane"/>
    <property type="evidence" value="ECO:0007669"/>
    <property type="project" value="UniProtKB-SubCell"/>
</dbReference>
<feature type="transmembrane region" description="Helical" evidence="7">
    <location>
        <begin position="72"/>
        <end position="94"/>
    </location>
</feature>
<keyword evidence="2" id="KW-0813">Transport</keyword>
<keyword evidence="4 7" id="KW-1133">Transmembrane helix</keyword>
<dbReference type="PANTHER" id="PTHR33281">
    <property type="entry name" value="UPF0187 PROTEIN YNEE"/>
    <property type="match status" value="1"/>
</dbReference>
<keyword evidence="3 7" id="KW-0812">Transmembrane</keyword>
<comment type="subcellular location">
    <subcellularLocation>
        <location evidence="1">Membrane</location>
        <topology evidence="1">Multi-pass membrane protein</topology>
    </subcellularLocation>
</comment>
<evidence type="ECO:0000256" key="1">
    <source>
        <dbReference type="ARBA" id="ARBA00004141"/>
    </source>
</evidence>
<dbReference type="GO" id="GO:0005254">
    <property type="term" value="F:chloride channel activity"/>
    <property type="evidence" value="ECO:0007669"/>
    <property type="project" value="InterPro"/>
</dbReference>
<protein>
    <submittedName>
        <fullName evidence="8">Bestrophin/UPF0187</fullName>
    </submittedName>
</protein>
<proteinExistence type="predicted"/>
<evidence type="ECO:0000256" key="5">
    <source>
        <dbReference type="ARBA" id="ARBA00023065"/>
    </source>
</evidence>
<evidence type="ECO:0000256" key="7">
    <source>
        <dbReference type="SAM" id="Phobius"/>
    </source>
</evidence>
<dbReference type="PANTHER" id="PTHR33281:SF16">
    <property type="match status" value="1"/>
</dbReference>
<accession>A0A1W5D125</accession>
<evidence type="ECO:0000256" key="2">
    <source>
        <dbReference type="ARBA" id="ARBA00022448"/>
    </source>
</evidence>
<evidence type="ECO:0000256" key="6">
    <source>
        <dbReference type="ARBA" id="ARBA00023136"/>
    </source>
</evidence>
<evidence type="ECO:0000256" key="4">
    <source>
        <dbReference type="ARBA" id="ARBA00022989"/>
    </source>
</evidence>
<organism evidence="8 9">
    <name type="scientific">Lasallia pustulata</name>
    <dbReference type="NCBI Taxonomy" id="136370"/>
    <lineage>
        <taxon>Eukaryota</taxon>
        <taxon>Fungi</taxon>
        <taxon>Dikarya</taxon>
        <taxon>Ascomycota</taxon>
        <taxon>Pezizomycotina</taxon>
        <taxon>Lecanoromycetes</taxon>
        <taxon>OSLEUM clade</taxon>
        <taxon>Umbilicariomycetidae</taxon>
        <taxon>Umbilicariales</taxon>
        <taxon>Umbilicariaceae</taxon>
        <taxon>Lasallia</taxon>
    </lineage>
</organism>
<dbReference type="EMBL" id="FWEW01001285">
    <property type="protein sequence ID" value="SLM36715.1"/>
    <property type="molecule type" value="Genomic_DNA"/>
</dbReference>
<keyword evidence="6 7" id="KW-0472">Membrane</keyword>
<name>A0A1W5D125_9LECA</name>